<feature type="compositionally biased region" description="Polar residues" evidence="8">
    <location>
        <begin position="1172"/>
        <end position="1189"/>
    </location>
</feature>
<proteinExistence type="predicted"/>
<evidence type="ECO:0000256" key="3">
    <source>
        <dbReference type="ARBA" id="ARBA00022771"/>
    </source>
</evidence>
<evidence type="ECO:0000259" key="9">
    <source>
        <dbReference type="PROSITE" id="PS50089"/>
    </source>
</evidence>
<dbReference type="PROSITE" id="PS51194">
    <property type="entry name" value="HELICASE_CTER"/>
    <property type="match status" value="1"/>
</dbReference>
<feature type="domain" description="Helicase C-terminal" evidence="11">
    <location>
        <begin position="1226"/>
        <end position="1381"/>
    </location>
</feature>
<dbReference type="InterPro" id="IPR001650">
    <property type="entry name" value="Helicase_C-like"/>
</dbReference>
<dbReference type="GO" id="GO:0005634">
    <property type="term" value="C:nucleus"/>
    <property type="evidence" value="ECO:0007669"/>
    <property type="project" value="TreeGrafter"/>
</dbReference>
<dbReference type="InterPro" id="IPR027417">
    <property type="entry name" value="P-loop_NTPase"/>
</dbReference>
<dbReference type="InterPro" id="IPR000330">
    <property type="entry name" value="SNF2_N"/>
</dbReference>
<dbReference type="PANTHER" id="PTHR45865">
    <property type="entry name" value="E3 UBIQUITIN-PROTEIN LIGASE SHPRH FAMILY MEMBER"/>
    <property type="match status" value="1"/>
</dbReference>
<dbReference type="CDD" id="cd16449">
    <property type="entry name" value="RING-HC"/>
    <property type="match status" value="1"/>
</dbReference>
<gene>
    <name evidence="12" type="ORF">QQS21_011383</name>
</gene>
<dbReference type="Pfam" id="PF00176">
    <property type="entry name" value="SNF2-rel_dom"/>
    <property type="match status" value="1"/>
</dbReference>
<dbReference type="PROSITE" id="PS00518">
    <property type="entry name" value="ZF_RING_1"/>
    <property type="match status" value="1"/>
</dbReference>
<evidence type="ECO:0000256" key="4">
    <source>
        <dbReference type="ARBA" id="ARBA00022801"/>
    </source>
</evidence>
<dbReference type="SUPFAM" id="SSF52540">
    <property type="entry name" value="P-loop containing nucleoside triphosphate hydrolases"/>
    <property type="match status" value="2"/>
</dbReference>
<feature type="domain" description="RING-type" evidence="9">
    <location>
        <begin position="1115"/>
        <end position="1153"/>
    </location>
</feature>
<dbReference type="InterPro" id="IPR014001">
    <property type="entry name" value="Helicase_ATP-bd"/>
</dbReference>
<dbReference type="InterPro" id="IPR049730">
    <property type="entry name" value="SNF2/RAD54-like_C"/>
</dbReference>
<feature type="domain" description="Helicase ATP-binding" evidence="10">
    <location>
        <begin position="318"/>
        <end position="518"/>
    </location>
</feature>
<dbReference type="GO" id="GO:0005524">
    <property type="term" value="F:ATP binding"/>
    <property type="evidence" value="ECO:0007669"/>
    <property type="project" value="InterPro"/>
</dbReference>
<evidence type="ECO:0000259" key="11">
    <source>
        <dbReference type="PROSITE" id="PS51194"/>
    </source>
</evidence>
<dbReference type="SMART" id="SM00487">
    <property type="entry name" value="DEXDc"/>
    <property type="match status" value="1"/>
</dbReference>
<name>A0AAJ0FNL4_9HYPO</name>
<evidence type="ECO:0008006" key="14">
    <source>
        <dbReference type="Google" id="ProtNLM"/>
    </source>
</evidence>
<evidence type="ECO:0000313" key="12">
    <source>
        <dbReference type="EMBL" id="KAK2590922.1"/>
    </source>
</evidence>
<keyword evidence="6" id="KW-0067">ATP-binding</keyword>
<dbReference type="PROSITE" id="PS50089">
    <property type="entry name" value="ZF_RING_2"/>
    <property type="match status" value="1"/>
</dbReference>
<evidence type="ECO:0000313" key="13">
    <source>
        <dbReference type="Proteomes" id="UP001251528"/>
    </source>
</evidence>
<evidence type="ECO:0000256" key="8">
    <source>
        <dbReference type="SAM" id="MobiDB-lite"/>
    </source>
</evidence>
<dbReference type="Gene3D" id="3.30.40.10">
    <property type="entry name" value="Zinc/RING finger domain, C3HC4 (zinc finger)"/>
    <property type="match status" value="1"/>
</dbReference>
<dbReference type="GO" id="GO:0000209">
    <property type="term" value="P:protein polyubiquitination"/>
    <property type="evidence" value="ECO:0007669"/>
    <property type="project" value="TreeGrafter"/>
</dbReference>
<dbReference type="InterPro" id="IPR038718">
    <property type="entry name" value="SNF2-like_sf"/>
</dbReference>
<dbReference type="GO" id="GO:0008270">
    <property type="term" value="F:zinc ion binding"/>
    <property type="evidence" value="ECO:0007669"/>
    <property type="project" value="UniProtKB-KW"/>
</dbReference>
<dbReference type="PROSITE" id="PS51192">
    <property type="entry name" value="HELICASE_ATP_BIND_1"/>
    <property type="match status" value="1"/>
</dbReference>
<sequence>MPKKPAARTSFKASLISRLEVGTDGSIPSEFIYYLAYLSPTNEIEASSDAQQPPKRRKVAAELFSPICVAKGRILFNRRPQEREYAKFAASCKDAGQYLKFTLQQHNKLVVSSRPGAPPGFSPTCFFLNPDEVEGKAAKILQIAGSNTRRDSPGDIWASVRTMLTCQGQLVTLSLSFELHWNETPSPYFPLPNSNARKTTNLLINCFWPSTEDEVESAWSPMHFYEAAHVPPKNDKPLEIVVPGLESTLFPYQNRTLQWLLAREGVHWCQAESRLQSLTPKSHSTSVESFRTVQDADGNEVFVSDVFQTITRDTSLYQQADESVKGGILAEEMGLGKTLEVLGLILLHSRLNIRRQENGQNTDSLVPTGATLIVTPESLRQQWITEISRHAPSLRVKHYQGCKKVRDGEEKTIISELCGYDVVITTYSVLSAELHFALEPPQRSRRYERAYHRITSPLVKISWWRLCLDEAQMIENGYSQAASVARVLPRINAWGITGTPVKNDVQDLFGLLLFLGYQPYSSTPQAWQALITKHKRLFQQIFNSIALRHTKSLVRDEISLPAQKRFTISMPFTAVEQQHYQSLFKEMADECGLEIDGSPKVDDWDPQEYEDTMRIWLNRLRQTTLHPEVGVYSRRLLGYNKARPMRTVDEVLTAMLEQSENAIRNEERAYLLNRLTRGQLYENSPRVKEALTLWEDVRRETERLVSDARSKLEDAIREHGGEEAIILAEKADHDHGLSGTDDDDEQETKGKIGDCRRRLRSALELHHRAVFSCANAYFQIKENEEMTAPESEEFQRLKKLEDDGYNTAKVLRREILRESNRKATRLMKKIFRKASTQTFVEIPELFFANPQKGIESGRIVDNLKVLYEELNEQANVVDEWREEVVQLLLRPLVDEDDEVETTGEELGDSAKYQDLLMAYVTTLRAAIADRQDAISGQTNELSKHETETSLRLAKAGDGPAPEKMVEMLQKRAEIKPKMTHLSMRAAISEFRGLQSRLSRDAASGSREALEAKIASDQLKATQTLISEQNKVALALETEIESFKVAMNARLEYYRQLQAVSDSVLPLEGPKTGAAISKLEHTEDELRKKLHAAEAKHRYLLNLKETGSKSKEPRMCVICQMPFVIGVLTVCGHQFCKECITLWFKAHHNCPVCKRGLKPSNLHDISIKSQQLQVHSEGTSDQGQAVQRRTPNSRKKTAIYSEFNADKITEIQDIELDGPSFTTKVDTLVRHLLWLRDSDPGAKSIVFSQYKDFLVILRNAFRWFRIGHTSIDDVNGITNFKEDPAVEVFLLHARAHSSGLNLVNASHVFLCEPLLNTALELQAIARVDRIGQQHETTVWLYLVSGTVEEAIYNLSVQRRMEHMGRRNADKAKAKEAATPELLDASIEEANTLELEHAALSKLMSKDRTAGEMIERRDLWECLFGNAASVENMGEGHRDGRLQEKAVMSYLAGEAAEARRS</sequence>
<evidence type="ECO:0000256" key="5">
    <source>
        <dbReference type="ARBA" id="ARBA00022833"/>
    </source>
</evidence>
<evidence type="ECO:0000259" key="10">
    <source>
        <dbReference type="PROSITE" id="PS51192"/>
    </source>
</evidence>
<evidence type="ECO:0000256" key="6">
    <source>
        <dbReference type="ARBA" id="ARBA00022840"/>
    </source>
</evidence>
<dbReference type="InterPro" id="IPR052583">
    <property type="entry name" value="ATP-helicase/E3_Ub-Ligase"/>
</dbReference>
<dbReference type="GO" id="GO:0006974">
    <property type="term" value="P:DNA damage response"/>
    <property type="evidence" value="ECO:0007669"/>
    <property type="project" value="TreeGrafter"/>
</dbReference>
<keyword evidence="3 7" id="KW-0863">Zinc-finger</keyword>
<dbReference type="SMART" id="SM00184">
    <property type="entry name" value="RING"/>
    <property type="match status" value="1"/>
</dbReference>
<keyword evidence="5" id="KW-0862">Zinc</keyword>
<organism evidence="12 13">
    <name type="scientific">Conoideocrella luteorostrata</name>
    <dbReference type="NCBI Taxonomy" id="1105319"/>
    <lineage>
        <taxon>Eukaryota</taxon>
        <taxon>Fungi</taxon>
        <taxon>Dikarya</taxon>
        <taxon>Ascomycota</taxon>
        <taxon>Pezizomycotina</taxon>
        <taxon>Sordariomycetes</taxon>
        <taxon>Hypocreomycetidae</taxon>
        <taxon>Hypocreales</taxon>
        <taxon>Clavicipitaceae</taxon>
        <taxon>Conoideocrella</taxon>
    </lineage>
</organism>
<keyword evidence="1" id="KW-0479">Metal-binding</keyword>
<protein>
    <recommendedName>
        <fullName evidence="14">SNF2 family helicase/ATPase</fullName>
    </recommendedName>
</protein>
<dbReference type="InterPro" id="IPR017907">
    <property type="entry name" value="Znf_RING_CS"/>
</dbReference>
<dbReference type="Pfam" id="PF13639">
    <property type="entry name" value="zf-RING_2"/>
    <property type="match status" value="1"/>
</dbReference>
<dbReference type="GO" id="GO:0061630">
    <property type="term" value="F:ubiquitin protein ligase activity"/>
    <property type="evidence" value="ECO:0007669"/>
    <property type="project" value="TreeGrafter"/>
</dbReference>
<evidence type="ECO:0000256" key="7">
    <source>
        <dbReference type="PROSITE-ProRule" id="PRU00175"/>
    </source>
</evidence>
<evidence type="ECO:0000256" key="2">
    <source>
        <dbReference type="ARBA" id="ARBA00022741"/>
    </source>
</evidence>
<dbReference type="Pfam" id="PF00271">
    <property type="entry name" value="Helicase_C"/>
    <property type="match status" value="1"/>
</dbReference>
<reference evidence="12" key="1">
    <citation type="submission" date="2023-06" db="EMBL/GenBank/DDBJ databases">
        <title>Conoideocrella luteorostrata (Hypocreales: Clavicipitaceae), a potential biocontrol fungus for elongate hemlock scale in United States Christmas tree production areas.</title>
        <authorList>
            <person name="Barrett H."/>
            <person name="Lovett B."/>
            <person name="Macias A.M."/>
            <person name="Stajich J.E."/>
            <person name="Kasson M.T."/>
        </authorList>
    </citation>
    <scope>NUCLEOTIDE SEQUENCE</scope>
    <source>
        <strain evidence="12">ARSEF 14590</strain>
    </source>
</reference>
<dbReference type="GO" id="GO:0016787">
    <property type="term" value="F:hydrolase activity"/>
    <property type="evidence" value="ECO:0007669"/>
    <property type="project" value="UniProtKB-KW"/>
</dbReference>
<keyword evidence="2" id="KW-0547">Nucleotide-binding</keyword>
<keyword evidence="4" id="KW-0378">Hydrolase</keyword>
<dbReference type="PANTHER" id="PTHR45865:SF1">
    <property type="entry name" value="E3 UBIQUITIN-PROTEIN LIGASE SHPRH"/>
    <property type="match status" value="1"/>
</dbReference>
<comment type="caution">
    <text evidence="12">The sequence shown here is derived from an EMBL/GenBank/DDBJ whole genome shotgun (WGS) entry which is preliminary data.</text>
</comment>
<dbReference type="InterPro" id="IPR059033">
    <property type="entry name" value="C144_05_dom"/>
</dbReference>
<dbReference type="SUPFAM" id="SSF57850">
    <property type="entry name" value="RING/U-box"/>
    <property type="match status" value="1"/>
</dbReference>
<keyword evidence="13" id="KW-1185">Reference proteome</keyword>
<dbReference type="InterPro" id="IPR001841">
    <property type="entry name" value="Znf_RING"/>
</dbReference>
<dbReference type="Pfam" id="PF26021">
    <property type="entry name" value="Ferritin_C144_05"/>
    <property type="match status" value="1"/>
</dbReference>
<dbReference type="EMBL" id="JASWJB010000381">
    <property type="protein sequence ID" value="KAK2590922.1"/>
    <property type="molecule type" value="Genomic_DNA"/>
</dbReference>
<feature type="region of interest" description="Disordered" evidence="8">
    <location>
        <begin position="1172"/>
        <end position="1191"/>
    </location>
</feature>
<evidence type="ECO:0000256" key="1">
    <source>
        <dbReference type="ARBA" id="ARBA00022723"/>
    </source>
</evidence>
<dbReference type="Gene3D" id="3.40.50.10810">
    <property type="entry name" value="Tandem AAA-ATPase domain"/>
    <property type="match status" value="1"/>
</dbReference>
<dbReference type="Gene3D" id="3.40.50.300">
    <property type="entry name" value="P-loop containing nucleotide triphosphate hydrolases"/>
    <property type="match status" value="1"/>
</dbReference>
<dbReference type="Proteomes" id="UP001251528">
    <property type="component" value="Unassembled WGS sequence"/>
</dbReference>
<dbReference type="InterPro" id="IPR013083">
    <property type="entry name" value="Znf_RING/FYVE/PHD"/>
</dbReference>
<dbReference type="CDD" id="cd18793">
    <property type="entry name" value="SF2_C_SNF"/>
    <property type="match status" value="1"/>
</dbReference>
<accession>A0AAJ0FNL4</accession>